<evidence type="ECO:0000313" key="2">
    <source>
        <dbReference type="EMBL" id="ELR67170.1"/>
    </source>
</evidence>
<dbReference type="SUPFAM" id="SSF56349">
    <property type="entry name" value="DNA breaking-rejoining enzymes"/>
    <property type="match status" value="1"/>
</dbReference>
<keyword evidence="1" id="KW-0233">DNA recombination</keyword>
<name>L8JEA9_9GAMM</name>
<dbReference type="InterPro" id="IPR013762">
    <property type="entry name" value="Integrase-like_cat_sf"/>
</dbReference>
<evidence type="ECO:0008006" key="4">
    <source>
        <dbReference type="Google" id="ProtNLM"/>
    </source>
</evidence>
<dbReference type="GO" id="GO:0015074">
    <property type="term" value="P:DNA integration"/>
    <property type="evidence" value="ECO:0007669"/>
    <property type="project" value="InterPro"/>
</dbReference>
<dbReference type="AlphaFoldDB" id="L8JEA9"/>
<dbReference type="GO" id="GO:0003677">
    <property type="term" value="F:DNA binding"/>
    <property type="evidence" value="ECO:0007669"/>
    <property type="project" value="InterPro"/>
</dbReference>
<proteinExistence type="predicted"/>
<dbReference type="Proteomes" id="UP000011134">
    <property type="component" value="Unassembled WGS sequence"/>
</dbReference>
<gene>
    <name evidence="2" type="ORF">C942_02678</name>
</gene>
<dbReference type="RefSeq" id="WP_007462566.1">
    <property type="nucleotide sequence ID" value="NZ_AMZO01000003.1"/>
</dbReference>
<comment type="caution">
    <text evidence="2">The sequence shown here is derived from an EMBL/GenBank/DDBJ whole genome shotgun (WGS) entry which is preliminary data.</text>
</comment>
<keyword evidence="3" id="KW-1185">Reference proteome</keyword>
<dbReference type="OrthoDB" id="8768428at2"/>
<reference evidence="2 3" key="1">
    <citation type="submission" date="2012-12" db="EMBL/GenBank/DDBJ databases">
        <title>Genome Assembly of Photobacterium sp. AK15.</title>
        <authorList>
            <person name="Khatri I."/>
            <person name="Vaidya B."/>
            <person name="Srinivas T.N.R."/>
            <person name="Subramanian S."/>
            <person name="Pinnaka A."/>
        </authorList>
    </citation>
    <scope>NUCLEOTIDE SEQUENCE [LARGE SCALE GENOMIC DNA]</scope>
    <source>
        <strain evidence="2 3">AK15</strain>
    </source>
</reference>
<protein>
    <recommendedName>
        <fullName evidence="4">Integrase</fullName>
    </recommendedName>
</protein>
<dbReference type="GO" id="GO:0006310">
    <property type="term" value="P:DNA recombination"/>
    <property type="evidence" value="ECO:0007669"/>
    <property type="project" value="UniProtKB-KW"/>
</dbReference>
<organism evidence="2 3">
    <name type="scientific">Photobacterium marinum</name>
    <dbReference type="NCBI Taxonomy" id="1056511"/>
    <lineage>
        <taxon>Bacteria</taxon>
        <taxon>Pseudomonadati</taxon>
        <taxon>Pseudomonadota</taxon>
        <taxon>Gammaproteobacteria</taxon>
        <taxon>Vibrionales</taxon>
        <taxon>Vibrionaceae</taxon>
        <taxon>Photobacterium</taxon>
    </lineage>
</organism>
<dbReference type="EMBL" id="AMZO01000003">
    <property type="protein sequence ID" value="ELR67170.1"/>
    <property type="molecule type" value="Genomic_DNA"/>
</dbReference>
<dbReference type="InterPro" id="IPR011010">
    <property type="entry name" value="DNA_brk_join_enz"/>
</dbReference>
<sequence>MIKINNVERFESIKKAQNNVGTHTNYLADVLTSVIALGDWDVLERMDIGFTTGGKSLGKINNDTWNIQSFFEPNASTKCTLSFTISDNVLERNLRNQLKALILKMLWVSPRDYSFATCVKTLTQLKKFSIALLDEGMNSFSDITFELLDEWIIAGDVGIDFNYQPTYSALNKLVIEAEGLPFDVNIKRTLIANEFNLTLKEPEQYAVIPQRIYYCALNYATEQVERLYSIRDKIESVSHSLVRFKDNLYQHYAEFVFKKGKAMYLHNGHKNSRIFKDEYQKLASPSLEQIYDSIKAHRPIIRTEHIEKFLPPLNITILGQTLKNLDDVGNFLSNYSACCSWLVMALSGMRIDELYHLHASNGCTNEIISGQKIFTFNADLSKTTKGKQAKQDSFVTTEVGNKAYEVLNAIHRPLRQTQASSNQLFFHRVKGEHSATTKNTLGNNIRNWFEHTFTSELELTSDDMKDLQVSDPKQTEYKLGGTFSFTNHQLRRSFAYYLIGYELLSFPQLKQQFSHVSLAMTRHYAKNASKFQKLKKSTYKEVEDERITQKAKIYLDIYERLANKERVAGGKGKAFAKKRVQEGENNLFTEKRNNDMLTLAYWEHKLRKGERHVHVVAPGIYCTSTNCSLRTQVNLLECVDCDNDYIVDAVFAEAKRKEAEENMHYDILHDELTPQSASECYIKITAAERIMDDLGLDYEPVIYPKEITNMLIPYIGV</sequence>
<evidence type="ECO:0000256" key="1">
    <source>
        <dbReference type="ARBA" id="ARBA00023172"/>
    </source>
</evidence>
<dbReference type="Gene3D" id="1.10.443.10">
    <property type="entry name" value="Intergrase catalytic core"/>
    <property type="match status" value="1"/>
</dbReference>
<evidence type="ECO:0000313" key="3">
    <source>
        <dbReference type="Proteomes" id="UP000011134"/>
    </source>
</evidence>
<dbReference type="PATRIC" id="fig|1056511.3.peg.740"/>
<accession>L8JEA9</accession>